<dbReference type="InterPro" id="IPR050122">
    <property type="entry name" value="RTK"/>
</dbReference>
<dbReference type="Gene3D" id="3.30.200.20">
    <property type="entry name" value="Phosphorylase Kinase, domain 1"/>
    <property type="match status" value="1"/>
</dbReference>
<feature type="compositionally biased region" description="Gly residues" evidence="11">
    <location>
        <begin position="1"/>
        <end position="10"/>
    </location>
</feature>
<dbReference type="GeneID" id="5892155"/>
<feature type="region of interest" description="Disordered" evidence="11">
    <location>
        <begin position="1"/>
        <end position="105"/>
    </location>
</feature>
<evidence type="ECO:0000256" key="10">
    <source>
        <dbReference type="PROSITE-ProRule" id="PRU10141"/>
    </source>
</evidence>
<feature type="region of interest" description="Disordered" evidence="11">
    <location>
        <begin position="503"/>
        <end position="532"/>
    </location>
</feature>
<dbReference type="InterPro" id="IPR006020">
    <property type="entry name" value="PTB/PI_dom"/>
</dbReference>
<dbReference type="InterPro" id="IPR017441">
    <property type="entry name" value="Protein_kinase_ATP_BS"/>
</dbReference>
<name>A9V2D4_MONBE</name>
<evidence type="ECO:0000259" key="13">
    <source>
        <dbReference type="PROSITE" id="PS50011"/>
    </source>
</evidence>
<evidence type="ECO:0000256" key="5">
    <source>
        <dbReference type="ARBA" id="ARBA00022777"/>
    </source>
</evidence>
<keyword evidence="5" id="KW-0418">Kinase</keyword>
<evidence type="ECO:0000256" key="6">
    <source>
        <dbReference type="ARBA" id="ARBA00022840"/>
    </source>
</evidence>
<dbReference type="PROSITE" id="PS00109">
    <property type="entry name" value="PROTEIN_KINASE_TYR"/>
    <property type="match status" value="1"/>
</dbReference>
<dbReference type="AlphaFoldDB" id="A9V2D4"/>
<reference evidence="14 15" key="1">
    <citation type="journal article" date="2008" name="Nature">
        <title>The genome of the choanoflagellate Monosiga brevicollis and the origin of metazoans.</title>
        <authorList>
            <consortium name="JGI Sequencing"/>
            <person name="King N."/>
            <person name="Westbrook M.J."/>
            <person name="Young S.L."/>
            <person name="Kuo A."/>
            <person name="Abedin M."/>
            <person name="Chapman J."/>
            <person name="Fairclough S."/>
            <person name="Hellsten U."/>
            <person name="Isogai Y."/>
            <person name="Letunic I."/>
            <person name="Marr M."/>
            <person name="Pincus D."/>
            <person name="Putnam N."/>
            <person name="Rokas A."/>
            <person name="Wright K.J."/>
            <person name="Zuzow R."/>
            <person name="Dirks W."/>
            <person name="Good M."/>
            <person name="Goodstein D."/>
            <person name="Lemons D."/>
            <person name="Li W."/>
            <person name="Lyons J.B."/>
            <person name="Morris A."/>
            <person name="Nichols S."/>
            <person name="Richter D.J."/>
            <person name="Salamov A."/>
            <person name="Bork P."/>
            <person name="Lim W.A."/>
            <person name="Manning G."/>
            <person name="Miller W.T."/>
            <person name="McGinnis W."/>
            <person name="Shapiro H."/>
            <person name="Tjian R."/>
            <person name="Grigoriev I.V."/>
            <person name="Rokhsar D."/>
        </authorList>
    </citation>
    <scope>NUCLEOTIDE SEQUENCE [LARGE SCALE GENOMIC DNA]</scope>
    <source>
        <strain evidence="15">MX1 / ATCC 50154</strain>
    </source>
</reference>
<dbReference type="GO" id="GO:0005524">
    <property type="term" value="F:ATP binding"/>
    <property type="evidence" value="ECO:0007669"/>
    <property type="project" value="UniProtKB-UniRule"/>
</dbReference>
<dbReference type="PANTHER" id="PTHR24416">
    <property type="entry name" value="TYROSINE-PROTEIN KINASE RECEPTOR"/>
    <property type="match status" value="1"/>
</dbReference>
<feature type="domain" description="Protein kinase" evidence="13">
    <location>
        <begin position="704"/>
        <end position="972"/>
    </location>
</feature>
<feature type="region of interest" description="Disordered" evidence="11">
    <location>
        <begin position="1011"/>
        <end position="1030"/>
    </location>
</feature>
<dbReference type="CDD" id="cd00192">
    <property type="entry name" value="PTKc"/>
    <property type="match status" value="1"/>
</dbReference>
<evidence type="ECO:0000256" key="3">
    <source>
        <dbReference type="ARBA" id="ARBA00022679"/>
    </source>
</evidence>
<comment type="subcellular location">
    <subcellularLocation>
        <location evidence="2">Endomembrane system</location>
    </subcellularLocation>
    <subcellularLocation>
        <location evidence="1">Membrane</location>
        <topology evidence="1">Single-pass membrane protein</topology>
    </subcellularLocation>
</comment>
<evidence type="ECO:0000313" key="15">
    <source>
        <dbReference type="Proteomes" id="UP000001357"/>
    </source>
</evidence>
<feature type="compositionally biased region" description="Basic and acidic residues" evidence="11">
    <location>
        <begin position="47"/>
        <end position="56"/>
    </location>
</feature>
<dbReference type="eggNOG" id="KOG1026">
    <property type="taxonomic scope" value="Eukaryota"/>
</dbReference>
<dbReference type="GO" id="GO:0004714">
    <property type="term" value="F:transmembrane receptor protein tyrosine kinase activity"/>
    <property type="evidence" value="ECO:0007669"/>
    <property type="project" value="UniProtKB-EC"/>
</dbReference>
<dbReference type="EMBL" id="CH991555">
    <property type="protein sequence ID" value="EDQ88238.1"/>
    <property type="molecule type" value="Genomic_DNA"/>
</dbReference>
<gene>
    <name evidence="14" type="ORF">MONBRDRAFT_32895</name>
</gene>
<keyword evidence="6 10" id="KW-0067">ATP-binding</keyword>
<keyword evidence="4 10" id="KW-0547">Nucleotide-binding</keyword>
<dbReference type="PRINTS" id="PR00109">
    <property type="entry name" value="TYRKINASE"/>
</dbReference>
<keyword evidence="8" id="KW-0829">Tyrosine-protein kinase</keyword>
<dbReference type="GO" id="GO:0012505">
    <property type="term" value="C:endomembrane system"/>
    <property type="evidence" value="ECO:0007669"/>
    <property type="project" value="UniProtKB-SubCell"/>
</dbReference>
<evidence type="ECO:0000256" key="11">
    <source>
        <dbReference type="SAM" id="MobiDB-lite"/>
    </source>
</evidence>
<dbReference type="InParanoid" id="A9V2D4"/>
<evidence type="ECO:0000313" key="14">
    <source>
        <dbReference type="EMBL" id="EDQ88238.1"/>
    </source>
</evidence>
<feature type="compositionally biased region" description="Acidic residues" evidence="11">
    <location>
        <begin position="509"/>
        <end position="532"/>
    </location>
</feature>
<dbReference type="InterPro" id="IPR011993">
    <property type="entry name" value="PH-like_dom_sf"/>
</dbReference>
<dbReference type="GO" id="GO:0050793">
    <property type="term" value="P:regulation of developmental process"/>
    <property type="evidence" value="ECO:0007669"/>
    <property type="project" value="UniProtKB-ARBA"/>
</dbReference>
<keyword evidence="7" id="KW-0472">Membrane</keyword>
<dbReference type="SUPFAM" id="SSF56112">
    <property type="entry name" value="Protein kinase-like (PK-like)"/>
    <property type="match status" value="1"/>
</dbReference>
<dbReference type="InterPro" id="IPR000719">
    <property type="entry name" value="Prot_kinase_dom"/>
</dbReference>
<dbReference type="InterPro" id="IPR001245">
    <property type="entry name" value="Ser-Thr/Tyr_kinase_cat_dom"/>
</dbReference>
<feature type="binding site" evidence="10">
    <location>
        <position position="740"/>
    </location>
    <ligand>
        <name>ATP</name>
        <dbReference type="ChEBI" id="CHEBI:30616"/>
    </ligand>
</feature>
<sequence length="1030" mass="113560">MASGGEGVVGVGVQALQGRELGSDRASGMSGSERGVESDEDSLPPFQRDERDEEAAHSAWYLGGREDVESASEDESSELLSAQEVQPVDGQPREPQPAKRSRRQLRRDAYNYNSILAAEASAHRSAPSVIMETYALPLAVSAWNDPSAAPPGALSKVDLAADLDVGESRLPNEEGFAKSVQPFTAFERVSPYLFSTAAETVAPDHVRTRGPFPLLEDALRLEIYRQWPTLREQLQAHDHDGFVGETLPESLVSKLALRLADRLTCLKLPYPLPLSSAPLAYRVDLGSGCELNTARSPDSNRGLTFGLVQTATGIMAKPAGELPDFDKMKHKTMMRMGELTAMDEEQRKLIMEMVKQGSLTVEDAVDEVKRIKPKTVGCKFLGSCPSLVEGTGVTAQNAEALISNALEYFKQNKIVTVKASAMISTIGLRIADPAEDGLVYENESMPMIQHFCISGGKTLAVFAVHHKLGLVYTYLLQFGKAREAADALELLQDRQALSRETKVLGGVAEENEEDEEGDEGADVDDDDDDDDDDEQPFWLSHVYYVGTINAADHSGQNTVEHAMGLLADQVRGKPTKFKDLAATDGHRVCLVFSAEGVRVVDAATKELLFNTLVKAVSFHCTTKLKKGDAFAYIEVDDRRSDNECHVFVCQRSPKNQADQLTEAMNKTVQIGKDRVGNPFRALGKKREAVSSSALAAIQLPRKSLKAVKAIGAGQFGKVYLSEYSVDGAEVEGEPELRAVKMLRGQASDNDRDEFLREAETMLQIGAHENLVSLCGVVLNKRPMLMVLEYCQYGDLSDVLRSLRRKNIKLNLGEQLHMANQLASGMQYIASKHFVHMDLAARNCLLGPNSSIRIADFGLTRPHDNQKNYYKQQGVMKLSIRWLAIDAFQYKIFSEKSDVWSFAVTVWEILAYGRQPYHGTELKQVMKAVIAGRRLSQPKECPDDVWDMLYSCWIKEPNRRPTFRQLKKAVDFLMAEHKIELSAIRDVGALLNADLTENIKMLTLQRRKSSRADAGARKASAAPSAMGALAE</sequence>
<feature type="domain" description="PID" evidence="12">
    <location>
        <begin position="542"/>
        <end position="670"/>
    </location>
</feature>
<dbReference type="KEGG" id="mbr:MONBRDRAFT_32895"/>
<dbReference type="FunFam" id="1.10.510.10:FF:001512">
    <property type="entry name" value="Receptor tyrosine-protein kinase erbB-2"/>
    <property type="match status" value="1"/>
</dbReference>
<evidence type="ECO:0000256" key="9">
    <source>
        <dbReference type="ARBA" id="ARBA00051243"/>
    </source>
</evidence>
<organism evidence="14 15">
    <name type="scientific">Monosiga brevicollis</name>
    <name type="common">Choanoflagellate</name>
    <dbReference type="NCBI Taxonomy" id="81824"/>
    <lineage>
        <taxon>Eukaryota</taxon>
        <taxon>Choanoflagellata</taxon>
        <taxon>Craspedida</taxon>
        <taxon>Salpingoecidae</taxon>
        <taxon>Monosiga</taxon>
    </lineage>
</organism>
<dbReference type="RefSeq" id="XP_001746831.1">
    <property type="nucleotide sequence ID" value="XM_001746779.1"/>
</dbReference>
<accession>A9V2D4</accession>
<dbReference type="Gene3D" id="2.30.29.30">
    <property type="entry name" value="Pleckstrin-homology domain (PH domain)/Phosphotyrosine-binding domain (PTB)"/>
    <property type="match status" value="1"/>
</dbReference>
<protein>
    <submittedName>
        <fullName evidence="14">Uncharacterized protein</fullName>
    </submittedName>
</protein>
<dbReference type="PROSITE" id="PS00107">
    <property type="entry name" value="PROTEIN_KINASE_ATP"/>
    <property type="match status" value="1"/>
</dbReference>
<dbReference type="PROSITE" id="PS50011">
    <property type="entry name" value="PROTEIN_KINASE_DOM"/>
    <property type="match status" value="1"/>
</dbReference>
<keyword evidence="3" id="KW-0808">Transferase</keyword>
<dbReference type="InterPro" id="IPR011009">
    <property type="entry name" value="Kinase-like_dom_sf"/>
</dbReference>
<evidence type="ECO:0000256" key="2">
    <source>
        <dbReference type="ARBA" id="ARBA00004308"/>
    </source>
</evidence>
<evidence type="ECO:0000256" key="8">
    <source>
        <dbReference type="ARBA" id="ARBA00023137"/>
    </source>
</evidence>
<dbReference type="OMA" id="WRIIASC"/>
<dbReference type="STRING" id="81824.A9V2D4"/>
<feature type="compositionally biased region" description="Low complexity" evidence="11">
    <location>
        <begin position="1016"/>
        <end position="1030"/>
    </location>
</feature>
<evidence type="ECO:0000259" key="12">
    <source>
        <dbReference type="PROSITE" id="PS01179"/>
    </source>
</evidence>
<evidence type="ECO:0000256" key="1">
    <source>
        <dbReference type="ARBA" id="ARBA00004167"/>
    </source>
</evidence>
<dbReference type="Proteomes" id="UP000001357">
    <property type="component" value="Unassembled WGS sequence"/>
</dbReference>
<dbReference type="GO" id="GO:0005886">
    <property type="term" value="C:plasma membrane"/>
    <property type="evidence" value="ECO:0000318"/>
    <property type="project" value="GO_Central"/>
</dbReference>
<dbReference type="PROSITE" id="PS01179">
    <property type="entry name" value="PID"/>
    <property type="match status" value="1"/>
</dbReference>
<dbReference type="Pfam" id="PF00640">
    <property type="entry name" value="PID"/>
    <property type="match status" value="1"/>
</dbReference>
<dbReference type="InterPro" id="IPR008266">
    <property type="entry name" value="Tyr_kinase_AS"/>
</dbReference>
<keyword evidence="15" id="KW-1185">Reference proteome</keyword>
<evidence type="ECO:0000256" key="7">
    <source>
        <dbReference type="ARBA" id="ARBA00023136"/>
    </source>
</evidence>
<dbReference type="Pfam" id="PF07714">
    <property type="entry name" value="PK_Tyr_Ser-Thr"/>
    <property type="match status" value="1"/>
</dbReference>
<dbReference type="GO" id="GO:0004713">
    <property type="term" value="F:protein tyrosine kinase activity"/>
    <property type="evidence" value="ECO:0000318"/>
    <property type="project" value="GO_Central"/>
</dbReference>
<dbReference type="GO" id="GO:0048468">
    <property type="term" value="P:cell development"/>
    <property type="evidence" value="ECO:0007669"/>
    <property type="project" value="UniProtKB-ARBA"/>
</dbReference>
<comment type="catalytic activity">
    <reaction evidence="9">
        <text>L-tyrosyl-[protein] + ATP = O-phospho-L-tyrosyl-[protein] + ADP + H(+)</text>
        <dbReference type="Rhea" id="RHEA:10596"/>
        <dbReference type="Rhea" id="RHEA-COMP:10136"/>
        <dbReference type="Rhea" id="RHEA-COMP:20101"/>
        <dbReference type="ChEBI" id="CHEBI:15378"/>
        <dbReference type="ChEBI" id="CHEBI:30616"/>
        <dbReference type="ChEBI" id="CHEBI:46858"/>
        <dbReference type="ChEBI" id="CHEBI:61978"/>
        <dbReference type="ChEBI" id="CHEBI:456216"/>
        <dbReference type="EC" id="2.7.10.1"/>
    </reaction>
</comment>
<dbReference type="SUPFAM" id="SSF50729">
    <property type="entry name" value="PH domain-like"/>
    <property type="match status" value="1"/>
</dbReference>
<dbReference type="Gene3D" id="1.10.510.10">
    <property type="entry name" value="Transferase(Phosphotransferase) domain 1"/>
    <property type="match status" value="1"/>
</dbReference>
<evidence type="ECO:0000256" key="4">
    <source>
        <dbReference type="ARBA" id="ARBA00022741"/>
    </source>
</evidence>
<proteinExistence type="predicted"/>
<dbReference type="PANTHER" id="PTHR24416:SF600">
    <property type="entry name" value="PDGF- AND VEGF-RECEPTOR RELATED, ISOFORM J"/>
    <property type="match status" value="1"/>
</dbReference>